<evidence type="ECO:0000313" key="2">
    <source>
        <dbReference type="EMBL" id="EJW91481.1"/>
    </source>
</evidence>
<organism evidence="2">
    <name type="scientific">gut metagenome</name>
    <dbReference type="NCBI Taxonomy" id="749906"/>
    <lineage>
        <taxon>unclassified sequences</taxon>
        <taxon>metagenomes</taxon>
        <taxon>organismal metagenomes</taxon>
    </lineage>
</organism>
<name>J9F995_9ZZZZ</name>
<comment type="caution">
    <text evidence="2">The sequence shown here is derived from an EMBL/GenBank/DDBJ whole genome shotgun (WGS) entry which is preliminary data.</text>
</comment>
<dbReference type="AlphaFoldDB" id="J9F995"/>
<reference evidence="2" key="1">
    <citation type="journal article" date="2012" name="PLoS ONE">
        <title>Gene sets for utilization of primary and secondary nutrition supplies in the distal gut of endangered iberian lynx.</title>
        <authorList>
            <person name="Alcaide M."/>
            <person name="Messina E."/>
            <person name="Richter M."/>
            <person name="Bargiela R."/>
            <person name="Peplies J."/>
            <person name="Huws S.A."/>
            <person name="Newbold C.J."/>
            <person name="Golyshin P.N."/>
            <person name="Simon M.A."/>
            <person name="Lopez G."/>
            <person name="Yakimov M.M."/>
            <person name="Ferrer M."/>
        </authorList>
    </citation>
    <scope>NUCLEOTIDE SEQUENCE</scope>
</reference>
<protein>
    <submittedName>
        <fullName evidence="2">Uncharacterized protein</fullName>
    </submittedName>
</protein>
<dbReference type="EMBL" id="AMCI01008148">
    <property type="protein sequence ID" value="EJW91481.1"/>
    <property type="molecule type" value="Genomic_DNA"/>
</dbReference>
<gene>
    <name evidence="2" type="ORF">EVA_20412</name>
</gene>
<feature type="non-terminal residue" evidence="2">
    <location>
        <position position="1"/>
    </location>
</feature>
<feature type="region of interest" description="Disordered" evidence="1">
    <location>
        <begin position="30"/>
        <end position="51"/>
    </location>
</feature>
<sequence>GLTLPIYREQSQLSPIFKFSIRHFTKSVNPEKGPDGVLAEAQNNKTGRIMV</sequence>
<accession>J9F995</accession>
<proteinExistence type="predicted"/>
<evidence type="ECO:0000256" key="1">
    <source>
        <dbReference type="SAM" id="MobiDB-lite"/>
    </source>
</evidence>
<feature type="compositionally biased region" description="Polar residues" evidence="1">
    <location>
        <begin position="41"/>
        <end position="51"/>
    </location>
</feature>